<dbReference type="PROSITE" id="PS51866">
    <property type="entry name" value="MOP"/>
    <property type="match status" value="1"/>
</dbReference>
<sequence length="131" mass="13304">MTQMRVSEAASLLGVSPDTVRRAIDAGRLASTRDAAGRTVVEGADLAALAQQQAHPADVGAVGASSARNQLRGIVTRIVSDPVMSQVDIQAGPFRLVSLLSTEAVEEMGLEVGSVAIATVKATNVGVGVPA</sequence>
<evidence type="ECO:0000256" key="2">
    <source>
        <dbReference type="PROSITE-ProRule" id="PRU01213"/>
    </source>
</evidence>
<comment type="caution">
    <text evidence="4">The sequence shown here is derived from an EMBL/GenBank/DDBJ whole genome shotgun (WGS) entry which is preliminary data.</text>
</comment>
<dbReference type="AlphaFoldDB" id="A0A0W8IAS7"/>
<dbReference type="GO" id="GO:0015689">
    <property type="term" value="P:molybdate ion transport"/>
    <property type="evidence" value="ECO:0007669"/>
    <property type="project" value="InterPro"/>
</dbReference>
<dbReference type="Pfam" id="PF03459">
    <property type="entry name" value="TOBE"/>
    <property type="match status" value="1"/>
</dbReference>
<dbReference type="GO" id="GO:0003677">
    <property type="term" value="F:DNA binding"/>
    <property type="evidence" value="ECO:0007669"/>
    <property type="project" value="InterPro"/>
</dbReference>
<dbReference type="EMBL" id="LQBL01000011">
    <property type="protein sequence ID" value="KUG56760.1"/>
    <property type="molecule type" value="Genomic_DNA"/>
</dbReference>
<dbReference type="SUPFAM" id="SSF50331">
    <property type="entry name" value="MOP-like"/>
    <property type="match status" value="1"/>
</dbReference>
<evidence type="ECO:0000313" key="4">
    <source>
        <dbReference type="EMBL" id="KUG56760.1"/>
    </source>
</evidence>
<evidence type="ECO:0000259" key="3">
    <source>
        <dbReference type="PROSITE" id="PS51866"/>
    </source>
</evidence>
<dbReference type="NCBIfam" id="TIGR01764">
    <property type="entry name" value="excise"/>
    <property type="match status" value="1"/>
</dbReference>
<accession>A0A0W8IAS7</accession>
<evidence type="ECO:0000313" key="5">
    <source>
        <dbReference type="Proteomes" id="UP000054837"/>
    </source>
</evidence>
<dbReference type="InterPro" id="IPR041657">
    <property type="entry name" value="HTH_17"/>
</dbReference>
<evidence type="ECO:0000256" key="1">
    <source>
        <dbReference type="ARBA" id="ARBA00022505"/>
    </source>
</evidence>
<proteinExistence type="predicted"/>
<dbReference type="RefSeq" id="WP_058890508.1">
    <property type="nucleotide sequence ID" value="NZ_LQBL01000011.1"/>
</dbReference>
<dbReference type="InterPro" id="IPR004606">
    <property type="entry name" value="Mop_domain"/>
</dbReference>
<keyword evidence="1 2" id="KW-0500">Molybdenum</keyword>
<dbReference type="InterPro" id="IPR005116">
    <property type="entry name" value="Transp-assoc_OB_typ1"/>
</dbReference>
<dbReference type="OrthoDB" id="271159at2"/>
<dbReference type="InterPro" id="IPR008995">
    <property type="entry name" value="Mo/tungstate-bd_C_term_dom"/>
</dbReference>
<dbReference type="STRING" id="767452.AVL62_11480"/>
<dbReference type="Gene3D" id="1.10.1660.10">
    <property type="match status" value="1"/>
</dbReference>
<dbReference type="SUPFAM" id="SSF46955">
    <property type="entry name" value="Putative DNA-binding domain"/>
    <property type="match status" value="1"/>
</dbReference>
<gene>
    <name evidence="4" type="ORF">AVL62_11480</name>
</gene>
<organism evidence="4 5">
    <name type="scientific">Serinicoccus chungangensis</name>
    <dbReference type="NCBI Taxonomy" id="767452"/>
    <lineage>
        <taxon>Bacteria</taxon>
        <taxon>Bacillati</taxon>
        <taxon>Actinomycetota</taxon>
        <taxon>Actinomycetes</taxon>
        <taxon>Micrococcales</taxon>
        <taxon>Ornithinimicrobiaceae</taxon>
        <taxon>Serinicoccus</taxon>
    </lineage>
</organism>
<dbReference type="Pfam" id="PF12728">
    <property type="entry name" value="HTH_17"/>
    <property type="match status" value="1"/>
</dbReference>
<dbReference type="InterPro" id="IPR009061">
    <property type="entry name" value="DNA-bd_dom_put_sf"/>
</dbReference>
<dbReference type="CDD" id="cd04762">
    <property type="entry name" value="HTH_MerR-trunc"/>
    <property type="match status" value="1"/>
</dbReference>
<keyword evidence="5" id="KW-1185">Reference proteome</keyword>
<protein>
    <submittedName>
        <fullName evidence="4">MerR family transcriptional regulator</fullName>
    </submittedName>
</protein>
<dbReference type="InterPro" id="IPR010093">
    <property type="entry name" value="SinI_DNA-bd"/>
</dbReference>
<name>A0A0W8IAS7_9MICO</name>
<reference evidence="4 5" key="1">
    <citation type="submission" date="2015-12" db="EMBL/GenBank/DDBJ databases">
        <title>Serinicoccus chungangenesis strain CD08_5 genome sequencing and assembly.</title>
        <authorList>
            <person name="Chander A.M."/>
            <person name="Kaur G."/>
            <person name="Nair G.R."/>
            <person name="Dhawan D.K."/>
            <person name="Kochhar R.K."/>
            <person name="Mayilraj S."/>
            <person name="Bhadada S.K."/>
        </authorList>
    </citation>
    <scope>NUCLEOTIDE SEQUENCE [LARGE SCALE GENOMIC DNA]</scope>
    <source>
        <strain evidence="4 5">CD08_5</strain>
    </source>
</reference>
<dbReference type="Gene3D" id="2.40.50.100">
    <property type="match status" value="1"/>
</dbReference>
<dbReference type="Proteomes" id="UP000054837">
    <property type="component" value="Unassembled WGS sequence"/>
</dbReference>
<feature type="domain" description="Mop" evidence="3">
    <location>
        <begin position="64"/>
        <end position="129"/>
    </location>
</feature>